<proteinExistence type="predicted"/>
<protein>
    <submittedName>
        <fullName evidence="6">Response regulator transcription factor</fullName>
    </submittedName>
</protein>
<dbReference type="CDD" id="cd17535">
    <property type="entry name" value="REC_NarL-like"/>
    <property type="match status" value="1"/>
</dbReference>
<evidence type="ECO:0000256" key="3">
    <source>
        <dbReference type="PROSITE-ProRule" id="PRU00169"/>
    </source>
</evidence>
<evidence type="ECO:0000259" key="5">
    <source>
        <dbReference type="PROSITE" id="PS50110"/>
    </source>
</evidence>
<dbReference type="CDD" id="cd06170">
    <property type="entry name" value="LuxR_C_like"/>
    <property type="match status" value="1"/>
</dbReference>
<dbReference type="InterPro" id="IPR039420">
    <property type="entry name" value="WalR-like"/>
</dbReference>
<dbReference type="Pfam" id="PF00196">
    <property type="entry name" value="GerE"/>
    <property type="match status" value="1"/>
</dbReference>
<feature type="domain" description="HTH luxR-type" evidence="4">
    <location>
        <begin position="143"/>
        <end position="208"/>
    </location>
</feature>
<keyword evidence="2" id="KW-0238">DNA-binding</keyword>
<keyword evidence="1 3" id="KW-0597">Phosphoprotein</keyword>
<evidence type="ECO:0000259" key="4">
    <source>
        <dbReference type="PROSITE" id="PS50043"/>
    </source>
</evidence>
<gene>
    <name evidence="6" type="ORF">H6G97_38465</name>
</gene>
<dbReference type="PROSITE" id="PS50043">
    <property type="entry name" value="HTH_LUXR_2"/>
    <property type="match status" value="1"/>
</dbReference>
<dbReference type="PANTHER" id="PTHR43214">
    <property type="entry name" value="TWO-COMPONENT RESPONSE REGULATOR"/>
    <property type="match status" value="1"/>
</dbReference>
<dbReference type="SMART" id="SM00448">
    <property type="entry name" value="REC"/>
    <property type="match status" value="1"/>
</dbReference>
<organism evidence="6 7">
    <name type="scientific">Nostoc flagelliforme FACHB-838</name>
    <dbReference type="NCBI Taxonomy" id="2692904"/>
    <lineage>
        <taxon>Bacteria</taxon>
        <taxon>Bacillati</taxon>
        <taxon>Cyanobacteriota</taxon>
        <taxon>Cyanophyceae</taxon>
        <taxon>Nostocales</taxon>
        <taxon>Nostocaceae</taxon>
        <taxon>Nostoc</taxon>
    </lineage>
</organism>
<dbReference type="Proteomes" id="UP000623440">
    <property type="component" value="Unassembled WGS sequence"/>
</dbReference>
<dbReference type="InterPro" id="IPR000792">
    <property type="entry name" value="Tscrpt_reg_LuxR_C"/>
</dbReference>
<feature type="domain" description="Response regulatory" evidence="5">
    <location>
        <begin position="3"/>
        <end position="119"/>
    </location>
</feature>
<evidence type="ECO:0000256" key="1">
    <source>
        <dbReference type="ARBA" id="ARBA00022553"/>
    </source>
</evidence>
<dbReference type="SUPFAM" id="SSF52172">
    <property type="entry name" value="CheY-like"/>
    <property type="match status" value="1"/>
</dbReference>
<dbReference type="InterPro" id="IPR016032">
    <property type="entry name" value="Sig_transdc_resp-reg_C-effctor"/>
</dbReference>
<dbReference type="InterPro" id="IPR058245">
    <property type="entry name" value="NreC/VraR/RcsB-like_REC"/>
</dbReference>
<evidence type="ECO:0000313" key="6">
    <source>
        <dbReference type="EMBL" id="MBD2534998.1"/>
    </source>
</evidence>
<evidence type="ECO:0000256" key="2">
    <source>
        <dbReference type="ARBA" id="ARBA00023125"/>
    </source>
</evidence>
<dbReference type="PANTHER" id="PTHR43214:SF43">
    <property type="entry name" value="TWO-COMPONENT RESPONSE REGULATOR"/>
    <property type="match status" value="1"/>
</dbReference>
<dbReference type="InterPro" id="IPR001789">
    <property type="entry name" value="Sig_transdc_resp-reg_receiver"/>
</dbReference>
<keyword evidence="7" id="KW-1185">Reference proteome</keyword>
<evidence type="ECO:0000313" key="7">
    <source>
        <dbReference type="Proteomes" id="UP000623440"/>
    </source>
</evidence>
<comment type="caution">
    <text evidence="6">The sequence shown here is derived from an EMBL/GenBank/DDBJ whole genome shotgun (WGS) entry which is preliminary data.</text>
</comment>
<dbReference type="PRINTS" id="PR00038">
    <property type="entry name" value="HTHLUXR"/>
</dbReference>
<dbReference type="EMBL" id="JACJSI010000221">
    <property type="protein sequence ID" value="MBD2534998.1"/>
    <property type="molecule type" value="Genomic_DNA"/>
</dbReference>
<dbReference type="SMART" id="SM00421">
    <property type="entry name" value="HTH_LUXR"/>
    <property type="match status" value="1"/>
</dbReference>
<feature type="modified residue" description="4-aspartylphosphate" evidence="3">
    <location>
        <position position="54"/>
    </location>
</feature>
<reference evidence="6 7" key="1">
    <citation type="journal article" date="2020" name="ISME J.">
        <title>Comparative genomics reveals insights into cyanobacterial evolution and habitat adaptation.</title>
        <authorList>
            <person name="Chen M.Y."/>
            <person name="Teng W.K."/>
            <person name="Zhao L."/>
            <person name="Hu C.X."/>
            <person name="Zhou Y.K."/>
            <person name="Han B.P."/>
            <person name="Song L.R."/>
            <person name="Shu W.S."/>
        </authorList>
    </citation>
    <scope>NUCLEOTIDE SEQUENCE [LARGE SCALE GENOMIC DNA]</scope>
    <source>
        <strain evidence="6 7">FACHB-838</strain>
    </source>
</reference>
<name>A0ABR8E0K7_9NOSO</name>
<dbReference type="InterPro" id="IPR011006">
    <property type="entry name" value="CheY-like_superfamily"/>
</dbReference>
<sequence length="213" mass="23607">MIRVLVVDDQSFFREGLAALLSLEADIEVIGQAPDGRVAIDLTRKLQPDVILMDIRMPNCDGVTATREILRSYPWSRILVLTTFDEDEYVWELLQAGAIGYLLKNTPSGQVADAIRTIHKGHSQLGPTIAAKVFAQLQPPVSAAPVNLMLSERELAVLKLLGQGKTNREIAKTLHITEGTVRNYISRILSELNVSDRTQAALWARENLDPRSP</sequence>
<dbReference type="PROSITE" id="PS50110">
    <property type="entry name" value="RESPONSE_REGULATORY"/>
    <property type="match status" value="1"/>
</dbReference>
<dbReference type="SUPFAM" id="SSF46894">
    <property type="entry name" value="C-terminal effector domain of the bipartite response regulators"/>
    <property type="match status" value="1"/>
</dbReference>
<dbReference type="Pfam" id="PF00072">
    <property type="entry name" value="Response_reg"/>
    <property type="match status" value="1"/>
</dbReference>
<accession>A0ABR8E0K7</accession>
<dbReference type="RefSeq" id="WP_190737914.1">
    <property type="nucleotide sequence ID" value="NZ_JACJSI010000221.1"/>
</dbReference>
<dbReference type="Gene3D" id="3.40.50.2300">
    <property type="match status" value="1"/>
</dbReference>